<sequence length="254" mass="30439">MVELLKEETKPITNKKAMYVIPGYNDYESLMKRSLRLYAEPPTRYIDKDTVPRNGSEFIFQSHIVNILPEVAFMKASQSNSIVFNPHSHEYQVYCRRVSWEFDDMRKSLMKKNLRKYYRRDWELSNKEEKDWCLFCLGSELCFKIYPLGLFYTQPSKSRDPLLSLGCYLSQNEIMFLIKYLFNWFQLIGMEHAIAKWLYVLLVLQKRCLNEEEEQFFETFRDECGKRFNPANSEAVRLHLIYQIINDNFCAVKD</sequence>
<dbReference type="Gene3D" id="1.20.58.1070">
    <property type="match status" value="1"/>
</dbReference>
<reference evidence="1" key="1">
    <citation type="submission" date="2020-08" db="EMBL/GenBank/DDBJ databases">
        <title>Multicomponent nature underlies the extraordinary mechanical properties of spider dragline silk.</title>
        <authorList>
            <person name="Kono N."/>
            <person name="Nakamura H."/>
            <person name="Mori M."/>
            <person name="Yoshida Y."/>
            <person name="Ohtoshi R."/>
            <person name="Malay A.D."/>
            <person name="Moran D.A.P."/>
            <person name="Tomita M."/>
            <person name="Numata K."/>
            <person name="Arakawa K."/>
        </authorList>
    </citation>
    <scope>NUCLEOTIDE SEQUENCE</scope>
</reference>
<dbReference type="Pfam" id="PF04938">
    <property type="entry name" value="SIP1"/>
    <property type="match status" value="1"/>
</dbReference>
<gene>
    <name evidence="1" type="ORF">NPIL_393201</name>
</gene>
<organism evidence="1 2">
    <name type="scientific">Nephila pilipes</name>
    <name type="common">Giant wood spider</name>
    <name type="synonym">Nephila maculata</name>
    <dbReference type="NCBI Taxonomy" id="299642"/>
    <lineage>
        <taxon>Eukaryota</taxon>
        <taxon>Metazoa</taxon>
        <taxon>Ecdysozoa</taxon>
        <taxon>Arthropoda</taxon>
        <taxon>Chelicerata</taxon>
        <taxon>Arachnida</taxon>
        <taxon>Araneae</taxon>
        <taxon>Araneomorphae</taxon>
        <taxon>Entelegynae</taxon>
        <taxon>Araneoidea</taxon>
        <taxon>Nephilidae</taxon>
        <taxon>Nephila</taxon>
    </lineage>
</organism>
<protein>
    <recommendedName>
        <fullName evidence="3">Gem-associated protein 2</fullName>
    </recommendedName>
</protein>
<dbReference type="EMBL" id="BMAW01127330">
    <property type="protein sequence ID" value="GFU20736.1"/>
    <property type="molecule type" value="Genomic_DNA"/>
</dbReference>
<evidence type="ECO:0000313" key="2">
    <source>
        <dbReference type="Proteomes" id="UP000887013"/>
    </source>
</evidence>
<dbReference type="InterPro" id="IPR035426">
    <property type="entry name" value="Gemin2/Brr1"/>
</dbReference>
<comment type="caution">
    <text evidence="1">The sequence shown here is derived from an EMBL/GenBank/DDBJ whole genome shotgun (WGS) entry which is preliminary data.</text>
</comment>
<dbReference type="AlphaFoldDB" id="A0A8X6QED4"/>
<evidence type="ECO:0008006" key="3">
    <source>
        <dbReference type="Google" id="ProtNLM"/>
    </source>
</evidence>
<keyword evidence="2" id="KW-1185">Reference proteome</keyword>
<name>A0A8X6QED4_NEPPI</name>
<dbReference type="Proteomes" id="UP000887013">
    <property type="component" value="Unassembled WGS sequence"/>
</dbReference>
<proteinExistence type="predicted"/>
<dbReference type="GO" id="GO:0000387">
    <property type="term" value="P:spliceosomal snRNP assembly"/>
    <property type="evidence" value="ECO:0007669"/>
    <property type="project" value="InterPro"/>
</dbReference>
<accession>A0A8X6QED4</accession>
<evidence type="ECO:0000313" key="1">
    <source>
        <dbReference type="EMBL" id="GFU20736.1"/>
    </source>
</evidence>